<comment type="catalytic activity">
    <reaction evidence="16">
        <text>1,2-dioctanoyl-sn-glycero-3-phospho-(1D-myo-inositol-5-phosphate) + H2O = 1,2-dioctanoyl-sn-glycero-3-phospho-(1D-myo-inositol) + phosphate</text>
        <dbReference type="Rhea" id="RHEA:42308"/>
        <dbReference type="ChEBI" id="CHEBI:15377"/>
        <dbReference type="ChEBI" id="CHEBI:43474"/>
        <dbReference type="ChEBI" id="CHEBI:65221"/>
        <dbReference type="ChEBI" id="CHEBI:78911"/>
    </reaction>
    <physiologicalReaction direction="left-to-right" evidence="16">
        <dbReference type="Rhea" id="RHEA:42309"/>
    </physiologicalReaction>
</comment>
<feature type="domain" description="Tyrosine-protein phosphatase" evidence="18">
    <location>
        <begin position="27"/>
        <end position="179"/>
    </location>
</feature>
<evidence type="ECO:0000256" key="4">
    <source>
        <dbReference type="ARBA" id="ARBA00022801"/>
    </source>
</evidence>
<keyword evidence="4" id="KW-0378">Hydrolase</keyword>
<evidence type="ECO:0000256" key="12">
    <source>
        <dbReference type="ARBA" id="ARBA00050944"/>
    </source>
</evidence>
<comment type="pathway">
    <text evidence="2">Lipid metabolism.</text>
</comment>
<keyword evidence="8" id="KW-0594">Phospholipid biosynthesis</keyword>
<dbReference type="FunFam" id="3.90.190.10:FF:000060">
    <property type="entry name" value="Phosphatidylglycerophosphatase and protein-tyrosine phosphatase 1"/>
    <property type="match status" value="1"/>
</dbReference>
<comment type="pathway">
    <text evidence="10">Phospholipid metabolism; phosphatidylglycerol biosynthesis; phosphatidylglycerol from CDP-diacylglycerol: step 2/2.</text>
</comment>
<keyword evidence="9" id="KW-1208">Phospholipid metabolism</keyword>
<evidence type="ECO:0000259" key="18">
    <source>
        <dbReference type="PROSITE" id="PS50054"/>
    </source>
</evidence>
<accession>A0A914W3N4</accession>
<evidence type="ECO:0000256" key="9">
    <source>
        <dbReference type="ARBA" id="ARBA00023264"/>
    </source>
</evidence>
<dbReference type="Gene3D" id="3.90.190.10">
    <property type="entry name" value="Protein tyrosine phosphatase superfamily"/>
    <property type="match status" value="1"/>
</dbReference>
<dbReference type="GO" id="GO:0004439">
    <property type="term" value="F:phosphatidylinositol-4,5-bisphosphate 5-phosphatase activity"/>
    <property type="evidence" value="ECO:0007669"/>
    <property type="project" value="TreeGrafter"/>
</dbReference>
<comment type="catalytic activity">
    <reaction evidence="14">
        <text>1,2-dibutyryl-sn-glycero-3-phospho-(1D-myo-inositol-5-phosphate) + H2O = 1,2-dibutyryl-sn-glycero-3-phospho-(1D-myo-inositol) + phosphate</text>
        <dbReference type="Rhea" id="RHEA:42584"/>
        <dbReference type="ChEBI" id="CHEBI:15377"/>
        <dbReference type="ChEBI" id="CHEBI:43474"/>
        <dbReference type="ChEBI" id="CHEBI:82605"/>
        <dbReference type="ChEBI" id="CHEBI:82606"/>
    </reaction>
    <physiologicalReaction direction="left-to-right" evidence="14">
        <dbReference type="Rhea" id="RHEA:42585"/>
    </physiologicalReaction>
</comment>
<dbReference type="PANTHER" id="PTHR46712">
    <property type="entry name" value="PHOSPHATIDYLGLYCEROPHOSPHATASE AND PROTEIN-TYROSINE PHOSPHATASE 1"/>
    <property type="match status" value="1"/>
</dbReference>
<evidence type="ECO:0000256" key="6">
    <source>
        <dbReference type="ARBA" id="ARBA00023098"/>
    </source>
</evidence>
<evidence type="ECO:0000256" key="10">
    <source>
        <dbReference type="ARBA" id="ARBA00024192"/>
    </source>
</evidence>
<evidence type="ECO:0000256" key="13">
    <source>
        <dbReference type="ARBA" id="ARBA00051818"/>
    </source>
</evidence>
<sequence length="181" mass="21076">MWKQFVFYPSLGYNVTKNYFLQKRWPWYTRIDEVVVLGALPFRSMADELVNKENIGGVVCMVEAHEIEHSWALSAKDWEKLGVRYHWLPTADFFAAPSAEMLQPAVAFINEVGASGKSVYVHCKAGRTRSATVVACYLMEKHNWLPNVAIEFMKSKRRQVVLRSLNWRSCNDYRRILDERP</sequence>
<dbReference type="SUPFAM" id="SSF52799">
    <property type="entry name" value="(Phosphotyrosine protein) phosphatases II"/>
    <property type="match status" value="1"/>
</dbReference>
<keyword evidence="7" id="KW-0472">Membrane</keyword>
<name>A0A914W3N4_9BILA</name>
<evidence type="ECO:0000256" key="16">
    <source>
        <dbReference type="ARBA" id="ARBA00052780"/>
    </source>
</evidence>
<keyword evidence="20" id="KW-1185">Reference proteome</keyword>
<keyword evidence="6" id="KW-0443">Lipid metabolism</keyword>
<dbReference type="InterPro" id="IPR016130">
    <property type="entry name" value="Tyr_Pase_AS"/>
</dbReference>
<dbReference type="InterPro" id="IPR042165">
    <property type="entry name" value="PTPMT1"/>
</dbReference>
<dbReference type="GO" id="GO:0008654">
    <property type="term" value="P:phospholipid biosynthetic process"/>
    <property type="evidence" value="ECO:0007669"/>
    <property type="project" value="UniProtKB-KW"/>
</dbReference>
<comment type="catalytic activity">
    <reaction evidence="12">
        <text>a 1,2-diacyl-sn-glycero-3-phospho-(1'-sn-glycero-3'-phosphate) + H2O = a 1,2-diacyl-sn-glycero-3-phospho-(1'-sn-glycerol) + phosphate</text>
        <dbReference type="Rhea" id="RHEA:33751"/>
        <dbReference type="ChEBI" id="CHEBI:15377"/>
        <dbReference type="ChEBI" id="CHEBI:43474"/>
        <dbReference type="ChEBI" id="CHEBI:60110"/>
        <dbReference type="ChEBI" id="CHEBI:64716"/>
        <dbReference type="EC" id="3.1.3.27"/>
    </reaction>
    <physiologicalReaction direction="left-to-right" evidence="12">
        <dbReference type="Rhea" id="RHEA:33752"/>
    </physiologicalReaction>
</comment>
<dbReference type="SMART" id="SM00195">
    <property type="entry name" value="DSPc"/>
    <property type="match status" value="1"/>
</dbReference>
<dbReference type="GO" id="GO:0005737">
    <property type="term" value="C:cytoplasm"/>
    <property type="evidence" value="ECO:0007669"/>
    <property type="project" value="UniProtKB-ARBA"/>
</dbReference>
<dbReference type="WBParaSite" id="PSAMB.scaffold298size58459.g4369.t1">
    <property type="protein sequence ID" value="PSAMB.scaffold298size58459.g4369.t1"/>
    <property type="gene ID" value="PSAMB.scaffold298size58459.g4369"/>
</dbReference>
<dbReference type="GO" id="GO:0004721">
    <property type="term" value="F:phosphoprotein phosphatase activity"/>
    <property type="evidence" value="ECO:0007669"/>
    <property type="project" value="UniProtKB-KW"/>
</dbReference>
<evidence type="ECO:0000256" key="2">
    <source>
        <dbReference type="ARBA" id="ARBA00005189"/>
    </source>
</evidence>
<dbReference type="Proteomes" id="UP000887566">
    <property type="component" value="Unplaced"/>
</dbReference>
<reference evidence="21" key="1">
    <citation type="submission" date="2022-11" db="UniProtKB">
        <authorList>
            <consortium name="WormBaseParasite"/>
        </authorList>
    </citation>
    <scope>IDENTIFICATION</scope>
</reference>
<comment type="subcellular location">
    <subcellularLocation>
        <location evidence="1">Membrane</location>
    </subcellularLocation>
</comment>
<dbReference type="CDD" id="cd14524">
    <property type="entry name" value="PTPMT1"/>
    <property type="match status" value="1"/>
</dbReference>
<evidence type="ECO:0000259" key="19">
    <source>
        <dbReference type="PROSITE" id="PS50056"/>
    </source>
</evidence>
<dbReference type="InterPro" id="IPR044596">
    <property type="entry name" value="PTPMT1-like"/>
</dbReference>
<dbReference type="Pfam" id="PF00782">
    <property type="entry name" value="DSPc"/>
    <property type="match status" value="1"/>
</dbReference>
<dbReference type="PANTHER" id="PTHR46712:SF1">
    <property type="entry name" value="PHOSPHATIDYLGLYCEROPHOSPHATASE AND PROTEIN-TYROSINE PHOSPHATASE 1"/>
    <property type="match status" value="1"/>
</dbReference>
<evidence type="ECO:0000256" key="5">
    <source>
        <dbReference type="ARBA" id="ARBA00022912"/>
    </source>
</evidence>
<evidence type="ECO:0000256" key="3">
    <source>
        <dbReference type="ARBA" id="ARBA00022516"/>
    </source>
</evidence>
<evidence type="ECO:0000256" key="14">
    <source>
        <dbReference type="ARBA" id="ARBA00052505"/>
    </source>
</evidence>
<dbReference type="InterPro" id="IPR029021">
    <property type="entry name" value="Prot-tyrosine_phosphatase-like"/>
</dbReference>
<evidence type="ECO:0000256" key="11">
    <source>
        <dbReference type="ARBA" id="ARBA00024224"/>
    </source>
</evidence>
<protein>
    <recommendedName>
        <fullName evidence="17">Phosphatidylglycerophosphatase and protein-tyrosine phosphatase 1</fullName>
        <ecNumber evidence="11">3.1.3.27</ecNumber>
    </recommendedName>
</protein>
<dbReference type="InterPro" id="IPR020422">
    <property type="entry name" value="TYR_PHOSPHATASE_DUAL_dom"/>
</dbReference>
<evidence type="ECO:0000256" key="17">
    <source>
        <dbReference type="ARBA" id="ARBA00069309"/>
    </source>
</evidence>
<dbReference type="GO" id="GO:0008962">
    <property type="term" value="F:phosphatidylglycerophosphatase activity"/>
    <property type="evidence" value="ECO:0007669"/>
    <property type="project" value="UniProtKB-EC"/>
</dbReference>
<evidence type="ECO:0000313" key="21">
    <source>
        <dbReference type="WBParaSite" id="PSAMB.scaffold298size58459.g4369.t1"/>
    </source>
</evidence>
<keyword evidence="5" id="KW-0904">Protein phosphatase</keyword>
<dbReference type="PROSITE" id="PS50056">
    <property type="entry name" value="TYR_PHOSPHATASE_2"/>
    <property type="match status" value="1"/>
</dbReference>
<dbReference type="PROSITE" id="PS00383">
    <property type="entry name" value="TYR_PHOSPHATASE_1"/>
    <property type="match status" value="1"/>
</dbReference>
<proteinExistence type="predicted"/>
<organism evidence="20 21">
    <name type="scientific">Plectus sambesii</name>
    <dbReference type="NCBI Taxonomy" id="2011161"/>
    <lineage>
        <taxon>Eukaryota</taxon>
        <taxon>Metazoa</taxon>
        <taxon>Ecdysozoa</taxon>
        <taxon>Nematoda</taxon>
        <taxon>Chromadorea</taxon>
        <taxon>Plectida</taxon>
        <taxon>Plectina</taxon>
        <taxon>Plectoidea</taxon>
        <taxon>Plectidae</taxon>
        <taxon>Plectus</taxon>
    </lineage>
</organism>
<evidence type="ECO:0000256" key="1">
    <source>
        <dbReference type="ARBA" id="ARBA00004370"/>
    </source>
</evidence>
<evidence type="ECO:0000313" key="20">
    <source>
        <dbReference type="Proteomes" id="UP000887566"/>
    </source>
</evidence>
<comment type="catalytic activity">
    <reaction evidence="15">
        <text>1,2-di-(9Z-octadecenoyl)-sn-glycero-3-phospho-(1'-sn-glycerol-3'-phosphate) + H2O = 1,2-di-(9Z-octadecenoyl)-sn-glycero-3-phospho-(1'-sn-glycerol) + phosphate</text>
        <dbReference type="Rhea" id="RHEA:42304"/>
        <dbReference type="ChEBI" id="CHEBI:15377"/>
        <dbReference type="ChEBI" id="CHEBI:43474"/>
        <dbReference type="ChEBI" id="CHEBI:75163"/>
        <dbReference type="ChEBI" id="CHEBI:78907"/>
    </reaction>
    <physiologicalReaction direction="left-to-right" evidence="15">
        <dbReference type="Rhea" id="RHEA:42305"/>
    </physiologicalReaction>
</comment>
<dbReference type="GO" id="GO:0016020">
    <property type="term" value="C:membrane"/>
    <property type="evidence" value="ECO:0007669"/>
    <property type="project" value="UniProtKB-SubCell"/>
</dbReference>
<evidence type="ECO:0000256" key="8">
    <source>
        <dbReference type="ARBA" id="ARBA00023209"/>
    </source>
</evidence>
<dbReference type="EC" id="3.1.3.27" evidence="11"/>
<dbReference type="InterPro" id="IPR000340">
    <property type="entry name" value="Dual-sp_phosphatase_cat-dom"/>
</dbReference>
<dbReference type="InterPro" id="IPR000387">
    <property type="entry name" value="Tyr_Pase_dom"/>
</dbReference>
<dbReference type="AlphaFoldDB" id="A0A914W3N4"/>
<evidence type="ECO:0000256" key="7">
    <source>
        <dbReference type="ARBA" id="ARBA00023136"/>
    </source>
</evidence>
<feature type="domain" description="Tyrosine specific protein phosphatases" evidence="19">
    <location>
        <begin position="99"/>
        <end position="168"/>
    </location>
</feature>
<evidence type="ECO:0000256" key="15">
    <source>
        <dbReference type="ARBA" id="ARBA00052632"/>
    </source>
</evidence>
<comment type="catalytic activity">
    <reaction evidence="13">
        <text>a 1-acyl-2-hexanoyl-sn-glycero-3-phospho-(1D-myo-inositol-5-phosphate) + H2O = a 1-acyl-2-hexanoyl-sn-glycero-3-phospho-(1D-myo-inositol) + phosphate</text>
        <dbReference type="Rhea" id="RHEA:42320"/>
        <dbReference type="ChEBI" id="CHEBI:15377"/>
        <dbReference type="ChEBI" id="CHEBI:43474"/>
        <dbReference type="ChEBI" id="CHEBI:78930"/>
        <dbReference type="ChEBI" id="CHEBI:78931"/>
    </reaction>
    <physiologicalReaction direction="left-to-right" evidence="13">
        <dbReference type="Rhea" id="RHEA:42321"/>
    </physiologicalReaction>
</comment>
<dbReference type="PROSITE" id="PS50054">
    <property type="entry name" value="TYR_PHOSPHATASE_DUAL"/>
    <property type="match status" value="1"/>
</dbReference>
<keyword evidence="3" id="KW-0444">Lipid biosynthesis</keyword>